<comment type="caution">
    <text evidence="1">The sequence shown here is derived from an EMBL/GenBank/DDBJ whole genome shotgun (WGS) entry which is preliminary data.</text>
</comment>
<dbReference type="Proteomes" id="UP001431221">
    <property type="component" value="Unassembled WGS sequence"/>
</dbReference>
<protein>
    <submittedName>
        <fullName evidence="1">Uncharacterized protein</fullName>
    </submittedName>
</protein>
<reference evidence="1" key="1">
    <citation type="submission" date="2022-04" db="EMBL/GenBank/DDBJ databases">
        <title>Roseibium sp. CAU 1639 isolated from mud.</title>
        <authorList>
            <person name="Kim W."/>
        </authorList>
    </citation>
    <scope>NUCLEOTIDE SEQUENCE</scope>
    <source>
        <strain evidence="1">CAU 1639</strain>
    </source>
</reference>
<name>A0ABT0H214_9HYPH</name>
<accession>A0ABT0H214</accession>
<proteinExistence type="predicted"/>
<evidence type="ECO:0000313" key="1">
    <source>
        <dbReference type="EMBL" id="MCK7615115.1"/>
    </source>
</evidence>
<organism evidence="1 2">
    <name type="scientific">Roseibium sediminicola</name>
    <dbReference type="NCBI Taxonomy" id="2933272"/>
    <lineage>
        <taxon>Bacteria</taxon>
        <taxon>Pseudomonadati</taxon>
        <taxon>Pseudomonadota</taxon>
        <taxon>Alphaproteobacteria</taxon>
        <taxon>Hyphomicrobiales</taxon>
        <taxon>Stappiaceae</taxon>
        <taxon>Roseibium</taxon>
    </lineage>
</organism>
<dbReference type="EMBL" id="JALNMJ010000021">
    <property type="protein sequence ID" value="MCK7615115.1"/>
    <property type="molecule type" value="Genomic_DNA"/>
</dbReference>
<gene>
    <name evidence="1" type="ORF">M0H32_23355</name>
</gene>
<dbReference type="RefSeq" id="WP_248158092.1">
    <property type="nucleotide sequence ID" value="NZ_JALNMJ010000021.1"/>
</dbReference>
<evidence type="ECO:0000313" key="2">
    <source>
        <dbReference type="Proteomes" id="UP001431221"/>
    </source>
</evidence>
<sequence>MNIGVATFSRANEIKIGFDAYGVSYLIEEKRAEELFYVTLEAFSYLNEVELIYRGRASRSILAISIQDIISNGEFNLDKLNNVDSEVKSILELFEAGEEQCLVRGFKTRELMPDNATLENWKTVVVFNNKKNSIDDQLKCLYIGVLVSFGVDSENIGALSRLNSRELAKKIIDLEL</sequence>
<keyword evidence="2" id="KW-1185">Reference proteome</keyword>